<evidence type="ECO:0000256" key="1">
    <source>
        <dbReference type="ARBA" id="ARBA00010219"/>
    </source>
</evidence>
<gene>
    <name evidence="3" type="ORF">O6P33_00125</name>
</gene>
<organism evidence="3 4">
    <name type="scientific">Denitrificimonas caeni</name>
    <dbReference type="NCBI Taxonomy" id="521720"/>
    <lineage>
        <taxon>Bacteria</taxon>
        <taxon>Pseudomonadati</taxon>
        <taxon>Pseudomonadota</taxon>
        <taxon>Gammaproteobacteria</taxon>
        <taxon>Pseudomonadales</taxon>
        <taxon>Pseudomonadaceae</taxon>
        <taxon>Denitrificimonas</taxon>
    </lineage>
</organism>
<evidence type="ECO:0000313" key="3">
    <source>
        <dbReference type="EMBL" id="WBE25292.1"/>
    </source>
</evidence>
<reference evidence="3 4" key="1">
    <citation type="submission" date="2022-12" db="EMBL/GenBank/DDBJ databases">
        <title>Coexistence and Characterization of a Novel Tigecycline Resistance gene tet(X) variant and blaNDM-1 in a Pseudomonas caeni Isolate of Chicken Origin.</title>
        <authorList>
            <person name="Lu X."/>
            <person name="Zhang L."/>
            <person name="Li R."/>
            <person name="Wang Z."/>
        </authorList>
    </citation>
    <scope>NUCLEOTIDE SEQUENCE [LARGE SCALE GENOMIC DNA]</scope>
    <source>
        <strain evidence="3 4">CE14</strain>
    </source>
</reference>
<dbReference type="GO" id="GO:0009089">
    <property type="term" value="P:lysine biosynthetic process via diaminopimelate"/>
    <property type="evidence" value="ECO:0007669"/>
    <property type="project" value="InterPro"/>
</dbReference>
<keyword evidence="2" id="KW-0413">Isomerase</keyword>
<dbReference type="Proteomes" id="UP001212189">
    <property type="component" value="Chromosome"/>
</dbReference>
<dbReference type="SUPFAM" id="SSF54506">
    <property type="entry name" value="Diaminopimelate epimerase-like"/>
    <property type="match status" value="2"/>
</dbReference>
<dbReference type="AlphaFoldDB" id="A0AAE9VPS7"/>
<accession>A0AAE9VPS7</accession>
<dbReference type="Gene3D" id="3.10.310.10">
    <property type="entry name" value="Diaminopimelate Epimerase, Chain A, domain 1"/>
    <property type="match status" value="2"/>
</dbReference>
<dbReference type="GO" id="GO:0008837">
    <property type="term" value="F:diaminopimelate epimerase activity"/>
    <property type="evidence" value="ECO:0007669"/>
    <property type="project" value="InterPro"/>
</dbReference>
<comment type="similarity">
    <text evidence="1">Belongs to the diaminopimelate epimerase family.</text>
</comment>
<protein>
    <submittedName>
        <fullName evidence="3">Diaminopimelate epimerase</fullName>
    </submittedName>
</protein>
<dbReference type="PANTHER" id="PTHR31689">
    <property type="entry name" value="DIAMINOPIMELATE EPIMERASE, CHLOROPLASTIC"/>
    <property type="match status" value="1"/>
</dbReference>
<dbReference type="EMBL" id="CP114976">
    <property type="protein sequence ID" value="WBE25292.1"/>
    <property type="molecule type" value="Genomic_DNA"/>
</dbReference>
<dbReference type="GO" id="GO:0005829">
    <property type="term" value="C:cytosol"/>
    <property type="evidence" value="ECO:0007669"/>
    <property type="project" value="TreeGrafter"/>
</dbReference>
<keyword evidence="4" id="KW-1185">Reference proteome</keyword>
<proteinExistence type="inferred from homology"/>
<evidence type="ECO:0000256" key="2">
    <source>
        <dbReference type="ARBA" id="ARBA00023235"/>
    </source>
</evidence>
<dbReference type="InterPro" id="IPR001653">
    <property type="entry name" value="DAP_epimerase_DapF"/>
</dbReference>
<evidence type="ECO:0000313" key="4">
    <source>
        <dbReference type="Proteomes" id="UP001212189"/>
    </source>
</evidence>
<dbReference type="PANTHER" id="PTHR31689:SF0">
    <property type="entry name" value="DIAMINOPIMELATE EPIMERASE"/>
    <property type="match status" value="1"/>
</dbReference>
<sequence>MLLRFTKMHGLGNDLMVLDLISQHAYIQPQQMRAWSDRQTGVGFRRLALIEVPQRPDADFSCRVFDAQGAEIDWLASDVCCVARLVADKRLVAKAQMRVELRHAVIDVQVHTDGAVSVPLELPEILTDEVALPSAFIQQQGQPRWLLDKNFKMLSMQGLHAVLLVADLPRLPMAELAGHLEQQASFPRGTTISAVQVQDRNNLSAQVWQLGYGALDSFHHSWCSVAVAAIAQDWVNRQVHIEFASAKARAWLQWSKNDHSVYFTGSATRVYEGQIRL</sequence>
<dbReference type="RefSeq" id="WP_269818238.1">
    <property type="nucleotide sequence ID" value="NZ_CP114976.1"/>
</dbReference>
<dbReference type="KEGG" id="dce:O6P33_00125"/>
<name>A0AAE9VPS7_9GAMM</name>